<accession>A0A0N5ATM5</accession>
<sequence>MSQSVGIRVFPTQVSERIRTSPSLIHYEIPSEQRYLLKQSKQSADSSPKPAQRKFPNNSAAGFADNIIDSNIESSETKSEPMKKEALADHKPQSSSKPKTETIARNYAQKQTQILNQKLNTQNKVKTIAGKVPVPVTRNINRPKTTVDAVRKGDDNNNKQQTSQCISNDNEELKILKDLDNALEEDEQMTFDELRQKVKVSANFSYFPLRSLYKGSPFQNMNLTFRQYSYHKDEYPDLTENSETPNKTEASEQEQTKPEQPLYIGVLKKNKKPHKPYMDGERLDKHGSNMSAPVLSNDVIGELNRLPNGISSLSRYKQEQRQKVSEREQETRLAVENVERTYTPELFVDQTPKCFKDTDNPIPHWKRLLMAKKICESAKKEKIAELWVCDLITA</sequence>
<feature type="compositionally biased region" description="Polar residues" evidence="1">
    <location>
        <begin position="239"/>
        <end position="248"/>
    </location>
</feature>
<dbReference type="WBParaSite" id="SMUV_0000818601-mRNA-1">
    <property type="protein sequence ID" value="SMUV_0000818601-mRNA-1"/>
    <property type="gene ID" value="SMUV_0000818601"/>
</dbReference>
<reference evidence="3" key="1">
    <citation type="submission" date="2017-02" db="UniProtKB">
        <authorList>
            <consortium name="WormBaseParasite"/>
        </authorList>
    </citation>
    <scope>IDENTIFICATION</scope>
</reference>
<feature type="compositionally biased region" description="Basic and acidic residues" evidence="1">
    <location>
        <begin position="75"/>
        <end position="100"/>
    </location>
</feature>
<dbReference type="Proteomes" id="UP000046393">
    <property type="component" value="Unplaced"/>
</dbReference>
<evidence type="ECO:0000256" key="1">
    <source>
        <dbReference type="SAM" id="MobiDB-lite"/>
    </source>
</evidence>
<protein>
    <submittedName>
        <fullName evidence="3">Dynein axonemal heavy chain 3</fullName>
    </submittedName>
</protein>
<proteinExistence type="predicted"/>
<evidence type="ECO:0000313" key="2">
    <source>
        <dbReference type="Proteomes" id="UP000046393"/>
    </source>
</evidence>
<keyword evidence="2" id="KW-1185">Reference proteome</keyword>
<organism evidence="2 3">
    <name type="scientific">Syphacia muris</name>
    <dbReference type="NCBI Taxonomy" id="451379"/>
    <lineage>
        <taxon>Eukaryota</taxon>
        <taxon>Metazoa</taxon>
        <taxon>Ecdysozoa</taxon>
        <taxon>Nematoda</taxon>
        <taxon>Chromadorea</taxon>
        <taxon>Rhabditida</taxon>
        <taxon>Spirurina</taxon>
        <taxon>Oxyuridomorpha</taxon>
        <taxon>Oxyuroidea</taxon>
        <taxon>Oxyuridae</taxon>
        <taxon>Syphacia</taxon>
    </lineage>
</organism>
<evidence type="ECO:0000313" key="3">
    <source>
        <dbReference type="WBParaSite" id="SMUV_0000818601-mRNA-1"/>
    </source>
</evidence>
<dbReference type="AlphaFoldDB" id="A0A0N5ATM5"/>
<feature type="region of interest" description="Disordered" evidence="1">
    <location>
        <begin position="36"/>
        <end position="100"/>
    </location>
</feature>
<name>A0A0N5ATM5_9BILA</name>
<feature type="region of interest" description="Disordered" evidence="1">
    <location>
        <begin position="235"/>
        <end position="260"/>
    </location>
</feature>